<dbReference type="InterPro" id="IPR027417">
    <property type="entry name" value="P-loop_NTPase"/>
</dbReference>
<dbReference type="Gene3D" id="1.10.8.60">
    <property type="match status" value="1"/>
</dbReference>
<dbReference type="Proteomes" id="UP000218209">
    <property type="component" value="Unassembled WGS sequence"/>
</dbReference>
<protein>
    <recommendedName>
        <fullName evidence="5">ATPase AAA-type core domain-containing protein</fullName>
    </recommendedName>
</protein>
<reference evidence="6 7" key="1">
    <citation type="submission" date="2017-03" db="EMBL/GenBank/DDBJ databases">
        <title>WGS assembly of Porphyra umbilicalis.</title>
        <authorList>
            <person name="Brawley S.H."/>
            <person name="Blouin N.A."/>
            <person name="Ficko-Blean E."/>
            <person name="Wheeler G.L."/>
            <person name="Lohr M."/>
            <person name="Goodson H.V."/>
            <person name="Jenkins J.W."/>
            <person name="Blaby-Haas C.E."/>
            <person name="Helliwell K.E."/>
            <person name="Chan C."/>
            <person name="Marriage T."/>
            <person name="Bhattacharya D."/>
            <person name="Klein A.S."/>
            <person name="Badis Y."/>
            <person name="Brodie J."/>
            <person name="Cao Y."/>
            <person name="Collen J."/>
            <person name="Dittami S.M."/>
            <person name="Gachon C.M."/>
            <person name="Green B.R."/>
            <person name="Karpowicz S."/>
            <person name="Kim J.W."/>
            <person name="Kudahl U."/>
            <person name="Lin S."/>
            <person name="Michel G."/>
            <person name="Mittag M."/>
            <person name="Olson B.J."/>
            <person name="Pangilinan J."/>
            <person name="Peng Y."/>
            <person name="Qiu H."/>
            <person name="Shu S."/>
            <person name="Singer J.T."/>
            <person name="Smith A.G."/>
            <person name="Sprecher B.N."/>
            <person name="Wagner V."/>
            <person name="Wang W."/>
            <person name="Wang Z.-Y."/>
            <person name="Yan J."/>
            <person name="Yarish C."/>
            <person name="Zoeuner-Riek S."/>
            <person name="Zhuang Y."/>
            <person name="Zou Y."/>
            <person name="Lindquist E.A."/>
            <person name="Grimwood J."/>
            <person name="Barry K."/>
            <person name="Rokhsar D.S."/>
            <person name="Schmutz J."/>
            <person name="Stiller J.W."/>
            <person name="Grossman A.R."/>
            <person name="Prochnik S.E."/>
        </authorList>
    </citation>
    <scope>NUCLEOTIDE SEQUENCE [LARGE SCALE GENOMIC DNA]</scope>
    <source>
        <strain evidence="6">4086291</strain>
    </source>
</reference>
<keyword evidence="7" id="KW-1185">Reference proteome</keyword>
<feature type="region of interest" description="Disordered" evidence="4">
    <location>
        <begin position="72"/>
        <end position="111"/>
    </location>
</feature>
<dbReference type="GO" id="GO:0045815">
    <property type="term" value="P:transcription initiation-coupled chromatin remodeling"/>
    <property type="evidence" value="ECO:0007669"/>
    <property type="project" value="TreeGrafter"/>
</dbReference>
<dbReference type="GO" id="GO:0016887">
    <property type="term" value="F:ATP hydrolysis activity"/>
    <property type="evidence" value="ECO:0007669"/>
    <property type="project" value="InterPro"/>
</dbReference>
<dbReference type="GO" id="GO:0005524">
    <property type="term" value="F:ATP binding"/>
    <property type="evidence" value="ECO:0007669"/>
    <property type="project" value="UniProtKB-KW"/>
</dbReference>
<accession>A0A1X6PEW7</accession>
<evidence type="ECO:0000256" key="4">
    <source>
        <dbReference type="SAM" id="MobiDB-lite"/>
    </source>
</evidence>
<gene>
    <name evidence="6" type="ORF">BU14_0077s0018</name>
</gene>
<feature type="domain" description="ATPase AAA-type core" evidence="5">
    <location>
        <begin position="149"/>
        <end position="284"/>
    </location>
</feature>
<dbReference type="Pfam" id="PF00004">
    <property type="entry name" value="AAA"/>
    <property type="match status" value="1"/>
</dbReference>
<evidence type="ECO:0000313" key="6">
    <source>
        <dbReference type="EMBL" id="OSX79398.1"/>
    </source>
</evidence>
<dbReference type="GO" id="GO:0006334">
    <property type="term" value="P:nucleosome assembly"/>
    <property type="evidence" value="ECO:0007669"/>
    <property type="project" value="TreeGrafter"/>
</dbReference>
<dbReference type="EMBL" id="KV918791">
    <property type="protein sequence ID" value="OSX79398.1"/>
    <property type="molecule type" value="Genomic_DNA"/>
</dbReference>
<dbReference type="PANTHER" id="PTHR23069">
    <property type="entry name" value="AAA DOMAIN-CONTAINING"/>
    <property type="match status" value="1"/>
</dbReference>
<evidence type="ECO:0000256" key="3">
    <source>
        <dbReference type="ARBA" id="ARBA00022840"/>
    </source>
</evidence>
<dbReference type="GO" id="GO:0003682">
    <property type="term" value="F:chromatin binding"/>
    <property type="evidence" value="ECO:0007669"/>
    <property type="project" value="TreeGrafter"/>
</dbReference>
<dbReference type="InterPro" id="IPR003959">
    <property type="entry name" value="ATPase_AAA_core"/>
</dbReference>
<dbReference type="GO" id="GO:0042393">
    <property type="term" value="F:histone binding"/>
    <property type="evidence" value="ECO:0007669"/>
    <property type="project" value="TreeGrafter"/>
</dbReference>
<evidence type="ECO:0000259" key="5">
    <source>
        <dbReference type="Pfam" id="PF00004"/>
    </source>
</evidence>
<dbReference type="Gene3D" id="3.40.50.300">
    <property type="entry name" value="P-loop containing nucleotide triphosphate hydrolases"/>
    <property type="match status" value="1"/>
</dbReference>
<dbReference type="SUPFAM" id="SSF52540">
    <property type="entry name" value="P-loop containing nucleoside triphosphate hydrolases"/>
    <property type="match status" value="1"/>
</dbReference>
<evidence type="ECO:0000256" key="2">
    <source>
        <dbReference type="ARBA" id="ARBA00022741"/>
    </source>
</evidence>
<dbReference type="PANTHER" id="PTHR23069:SF7">
    <property type="entry name" value="P-LOOP CONTAINING NUCLEOSIDE TRIPHOSPHATE HYDROLASES SUPERFAMILY PROTEIN"/>
    <property type="match status" value="1"/>
</dbReference>
<dbReference type="AlphaFoldDB" id="A0A1X6PEW7"/>
<dbReference type="GO" id="GO:0005634">
    <property type="term" value="C:nucleus"/>
    <property type="evidence" value="ECO:0007669"/>
    <property type="project" value="TreeGrafter"/>
</dbReference>
<evidence type="ECO:0000256" key="1">
    <source>
        <dbReference type="ARBA" id="ARBA00006914"/>
    </source>
</evidence>
<sequence length="651" mass="68842">MTVPVATARAMGCPPPLTLVGAAWVARPRPLGAGGAGGPPPPALGAPRCRLPGLVHVHPPPLPAEVPALGYQEEEQPPPQRRQRHRTRTADSPRSSTPPPEPLQLPDDTPGWDALASQAANVDALEVALAVLLMPDARRAAGAATKSGVLLTGFPGTGKTLAVRLLAGRAKALNGGTVVPLWVLNGGELLSKCVGHGKQCVRRVMYAATAAQPSIIFFYAFEALAATRTGGRQESMPVIATLLAFLDGLGRRDRVLGVAATSRVDLIDPAFRRPGRFGTELRFGLPDAAGRAAIMRVSAAAVGVPVDAADAPWIANHTDDWSGAELAGLCDDAATTVFARRFPGWPDSIEEVADDPADVRVNWQGTLYRREQFTRLGTPPPLRRPLPERVTLLLAPTLADVRGFLTRHFPVQRLGSVPGRCAAAAAVGCGADTGFKVLAAGLPILPQRLLIDGDEGMRQGTVAAAVLHALTPMPIYDAGFVSLTRGAGARTPQQRLAETISAATRAALAVLFIPHAHLWVDDSSAGDSTDLRFFEAALRDVPVGTPLLVLATTDGRARPALLASFPSTVSVECATDAQRTDYWAYIVGAWQDKFAVQLEKGVRLPVAMTAVRARLEALPTQSADWSVDAMEQVFEGLRARLSMEVRTGVDL</sequence>
<keyword evidence="2" id="KW-0547">Nucleotide-binding</keyword>
<dbReference type="GO" id="GO:0006337">
    <property type="term" value="P:nucleosome disassembly"/>
    <property type="evidence" value="ECO:0007669"/>
    <property type="project" value="TreeGrafter"/>
</dbReference>
<comment type="similarity">
    <text evidence="1">Belongs to the AAA ATPase family.</text>
</comment>
<keyword evidence="3" id="KW-0067">ATP-binding</keyword>
<evidence type="ECO:0000313" key="7">
    <source>
        <dbReference type="Proteomes" id="UP000218209"/>
    </source>
</evidence>
<name>A0A1X6PEW7_PORUM</name>
<organism evidence="6 7">
    <name type="scientific">Porphyra umbilicalis</name>
    <name type="common">Purple laver</name>
    <name type="synonym">Red alga</name>
    <dbReference type="NCBI Taxonomy" id="2786"/>
    <lineage>
        <taxon>Eukaryota</taxon>
        <taxon>Rhodophyta</taxon>
        <taxon>Bangiophyceae</taxon>
        <taxon>Bangiales</taxon>
        <taxon>Bangiaceae</taxon>
        <taxon>Porphyra</taxon>
    </lineage>
</organism>
<dbReference type="OrthoDB" id="5421at2759"/>
<proteinExistence type="inferred from homology"/>
<dbReference type="InterPro" id="IPR045199">
    <property type="entry name" value="ATAD2-like"/>
</dbReference>